<evidence type="ECO:0008006" key="10">
    <source>
        <dbReference type="Google" id="ProtNLM"/>
    </source>
</evidence>
<comment type="caution">
    <text evidence="8">The sequence shown here is derived from an EMBL/GenBank/DDBJ whole genome shotgun (WGS) entry which is preliminary data.</text>
</comment>
<sequence length="627" mass="71359">MRGTAGPVPRNALNMKNQVSRPAGRWLIFLALLLLANLSQARQVFMMEDKARQLRPSEALKRFKQGQFQLLEGKNYNAGYTNSVFWLAIHVQEADVDQRWIIGNAHINRLDFYCAQNGVFKQWKVTGDYFPFSQRPAPDRQFVFDANTPGTYLARLDKHGESLQIFSALVPAQVYYEDHALENMLNGIYVGAILLMVLFALFLYITIGDRLYLFYILYIISSYAWVMANKGYGFQYFWPDFPAFASLARPLFNALCCTFLLVFMQHFIGQDEKSRYFRLNNRLKIISLSFALLFAVPLLVPRFLEFGTVFLIALQLLIGLIILLTVLSIGEKIREGNRQALFFLLSIIVLFFFVLTEFFVHAGITMITSNFWQNFGMQTGFVFEALILLFGLAFQLNRYRADRERLLISVNEQQRNLSASIIETQENERRLIADQLHDEVGAQLSVVTLQLGTVMESKELDTMSSARLGKASEVLKDVAHTIRNLSHVLTPVAIDKYGFAKTIEDLVSTINLSRKLEVECIIIGFAANTSISSQILITLYRISQELLNNTLKHAQAKHALLQLVELEDSITLFYEDDGRGFHLDSRKNGKGLDSIISRISFYNGQCEILSPPPGGIIVNIEIPNIKK</sequence>
<feature type="transmembrane region" description="Helical" evidence="4">
    <location>
        <begin position="310"/>
        <end position="329"/>
    </location>
</feature>
<dbReference type="OrthoDB" id="9760839at2"/>
<dbReference type="InterPro" id="IPR011712">
    <property type="entry name" value="Sig_transdc_His_kin_sub3_dim/P"/>
</dbReference>
<dbReference type="InterPro" id="IPR011622">
    <property type="entry name" value="7TMR_DISM_rcpt_extracell_dom2"/>
</dbReference>
<evidence type="ECO:0000259" key="7">
    <source>
        <dbReference type="Pfam" id="PF07730"/>
    </source>
</evidence>
<feature type="transmembrane region" description="Helical" evidence="4">
    <location>
        <begin position="212"/>
        <end position="229"/>
    </location>
</feature>
<gene>
    <name evidence="8" type="ORF">C7T94_02490</name>
</gene>
<feature type="transmembrane region" description="Helical" evidence="4">
    <location>
        <begin position="187"/>
        <end position="205"/>
    </location>
</feature>
<dbReference type="Gene3D" id="3.30.565.10">
    <property type="entry name" value="Histidine kinase-like ATPase, C-terminal domain"/>
    <property type="match status" value="1"/>
</dbReference>
<dbReference type="SUPFAM" id="SSF55874">
    <property type="entry name" value="ATPase domain of HSP90 chaperone/DNA topoisomerase II/histidine kinase"/>
    <property type="match status" value="1"/>
</dbReference>
<dbReference type="InterPro" id="IPR011623">
    <property type="entry name" value="7TMR_DISM_rcpt_extracell_dom1"/>
</dbReference>
<feature type="domain" description="Signal transduction histidine kinase subgroup 3 dimerisation and phosphoacceptor" evidence="7">
    <location>
        <begin position="428"/>
        <end position="492"/>
    </location>
</feature>
<dbReference type="Pfam" id="PF07695">
    <property type="entry name" value="7TMR-DISM_7TM"/>
    <property type="match status" value="1"/>
</dbReference>
<proteinExistence type="predicted"/>
<keyword evidence="3" id="KW-0902">Two-component regulatory system</keyword>
<dbReference type="Gene3D" id="2.60.40.2380">
    <property type="match status" value="1"/>
</dbReference>
<keyword evidence="2" id="KW-0418">Kinase</keyword>
<protein>
    <recommendedName>
        <fullName evidence="10">Histidine kinase domain-containing protein</fullName>
    </recommendedName>
</protein>
<dbReference type="Proteomes" id="UP000240912">
    <property type="component" value="Unassembled WGS sequence"/>
</dbReference>
<feature type="transmembrane region" description="Helical" evidence="4">
    <location>
        <begin position="341"/>
        <end position="364"/>
    </location>
</feature>
<evidence type="ECO:0000256" key="4">
    <source>
        <dbReference type="SAM" id="Phobius"/>
    </source>
</evidence>
<keyword evidence="1" id="KW-0808">Transferase</keyword>
<evidence type="ECO:0000259" key="5">
    <source>
        <dbReference type="Pfam" id="PF07695"/>
    </source>
</evidence>
<dbReference type="EMBL" id="PYLS01000001">
    <property type="protein sequence ID" value="PST85005.1"/>
    <property type="molecule type" value="Genomic_DNA"/>
</dbReference>
<evidence type="ECO:0000259" key="6">
    <source>
        <dbReference type="Pfam" id="PF07696"/>
    </source>
</evidence>
<organism evidence="8 9">
    <name type="scientific">Pedobacter yulinensis</name>
    <dbReference type="NCBI Taxonomy" id="2126353"/>
    <lineage>
        <taxon>Bacteria</taxon>
        <taxon>Pseudomonadati</taxon>
        <taxon>Bacteroidota</taxon>
        <taxon>Sphingobacteriia</taxon>
        <taxon>Sphingobacteriales</taxon>
        <taxon>Sphingobacteriaceae</taxon>
        <taxon>Pedobacter</taxon>
    </lineage>
</organism>
<evidence type="ECO:0000313" key="8">
    <source>
        <dbReference type="EMBL" id="PST85005.1"/>
    </source>
</evidence>
<dbReference type="InterPro" id="IPR036890">
    <property type="entry name" value="HATPase_C_sf"/>
</dbReference>
<dbReference type="GO" id="GO:0016020">
    <property type="term" value="C:membrane"/>
    <property type="evidence" value="ECO:0007669"/>
    <property type="project" value="InterPro"/>
</dbReference>
<dbReference type="CDD" id="cd16917">
    <property type="entry name" value="HATPase_UhpB-NarQ-NarX-like"/>
    <property type="match status" value="1"/>
</dbReference>
<dbReference type="GO" id="GO:0000155">
    <property type="term" value="F:phosphorelay sensor kinase activity"/>
    <property type="evidence" value="ECO:0007669"/>
    <property type="project" value="InterPro"/>
</dbReference>
<dbReference type="PANTHER" id="PTHR24421">
    <property type="entry name" value="NITRATE/NITRITE SENSOR PROTEIN NARX-RELATED"/>
    <property type="match status" value="1"/>
</dbReference>
<feature type="domain" description="7TM-DISM receptor extracellular" evidence="5">
    <location>
        <begin position="182"/>
        <end position="393"/>
    </location>
</feature>
<keyword evidence="4" id="KW-0812">Transmembrane</keyword>
<reference evidence="8 9" key="1">
    <citation type="submission" date="2018-03" db="EMBL/GenBank/DDBJ databases">
        <authorList>
            <person name="Keele B.F."/>
        </authorList>
    </citation>
    <scope>NUCLEOTIDE SEQUENCE [LARGE SCALE GENOMIC DNA]</scope>
    <source>
        <strain evidence="8 9">YL28-9</strain>
    </source>
</reference>
<feature type="domain" description="7TM-DISM receptor extracellular" evidence="6">
    <location>
        <begin position="42"/>
        <end position="160"/>
    </location>
</feature>
<dbReference type="GO" id="GO:0046983">
    <property type="term" value="F:protein dimerization activity"/>
    <property type="evidence" value="ECO:0007669"/>
    <property type="project" value="InterPro"/>
</dbReference>
<accession>A0A2T3HRB3</accession>
<evidence type="ECO:0000256" key="3">
    <source>
        <dbReference type="ARBA" id="ARBA00023012"/>
    </source>
</evidence>
<evidence type="ECO:0000313" key="9">
    <source>
        <dbReference type="Proteomes" id="UP000240912"/>
    </source>
</evidence>
<evidence type="ECO:0000256" key="2">
    <source>
        <dbReference type="ARBA" id="ARBA00022777"/>
    </source>
</evidence>
<dbReference type="InterPro" id="IPR050482">
    <property type="entry name" value="Sensor_HK_TwoCompSys"/>
</dbReference>
<name>A0A2T3HRB3_9SPHI</name>
<feature type="transmembrane region" description="Helical" evidence="4">
    <location>
        <begin position="376"/>
        <end position="396"/>
    </location>
</feature>
<keyword evidence="9" id="KW-1185">Reference proteome</keyword>
<keyword evidence="4" id="KW-0472">Membrane</keyword>
<keyword evidence="4" id="KW-1133">Transmembrane helix</keyword>
<dbReference type="Pfam" id="PF07696">
    <property type="entry name" value="7TMR-DISMED2"/>
    <property type="match status" value="1"/>
</dbReference>
<dbReference type="AlphaFoldDB" id="A0A2T3HRB3"/>
<evidence type="ECO:0000256" key="1">
    <source>
        <dbReference type="ARBA" id="ARBA00022679"/>
    </source>
</evidence>
<dbReference type="Pfam" id="PF07730">
    <property type="entry name" value="HisKA_3"/>
    <property type="match status" value="1"/>
</dbReference>
<dbReference type="Gene3D" id="1.20.5.1930">
    <property type="match status" value="1"/>
</dbReference>
<feature type="transmembrane region" description="Helical" evidence="4">
    <location>
        <begin position="285"/>
        <end position="304"/>
    </location>
</feature>
<feature type="transmembrane region" description="Helical" evidence="4">
    <location>
        <begin position="241"/>
        <end position="264"/>
    </location>
</feature>